<dbReference type="EMBL" id="JAMSHJ010000002">
    <property type="protein sequence ID" value="KAI5438344.1"/>
    <property type="molecule type" value="Genomic_DNA"/>
</dbReference>
<dbReference type="Proteomes" id="UP001058974">
    <property type="component" value="Chromosome 2"/>
</dbReference>
<dbReference type="PANTHER" id="PTHR33223">
    <property type="entry name" value="CCHC-TYPE DOMAIN-CONTAINING PROTEIN"/>
    <property type="match status" value="1"/>
</dbReference>
<name>A0A9D4YFW1_PEA</name>
<feature type="region of interest" description="Disordered" evidence="1">
    <location>
        <begin position="97"/>
        <end position="131"/>
    </location>
</feature>
<dbReference type="Gramene" id="Psat02G0418000-T1">
    <property type="protein sequence ID" value="KAI5438344.1"/>
    <property type="gene ID" value="KIW84_024180"/>
</dbReference>
<accession>A0A9D4YFW1</accession>
<organism evidence="2 3">
    <name type="scientific">Pisum sativum</name>
    <name type="common">Garden pea</name>
    <name type="synonym">Lathyrus oleraceus</name>
    <dbReference type="NCBI Taxonomy" id="3888"/>
    <lineage>
        <taxon>Eukaryota</taxon>
        <taxon>Viridiplantae</taxon>
        <taxon>Streptophyta</taxon>
        <taxon>Embryophyta</taxon>
        <taxon>Tracheophyta</taxon>
        <taxon>Spermatophyta</taxon>
        <taxon>Magnoliopsida</taxon>
        <taxon>eudicotyledons</taxon>
        <taxon>Gunneridae</taxon>
        <taxon>Pentapetalae</taxon>
        <taxon>rosids</taxon>
        <taxon>fabids</taxon>
        <taxon>Fabales</taxon>
        <taxon>Fabaceae</taxon>
        <taxon>Papilionoideae</taxon>
        <taxon>50 kb inversion clade</taxon>
        <taxon>NPAAA clade</taxon>
        <taxon>Hologalegina</taxon>
        <taxon>IRL clade</taxon>
        <taxon>Fabeae</taxon>
        <taxon>Lathyrus</taxon>
    </lineage>
</organism>
<protein>
    <recommendedName>
        <fullName evidence="4">Retrotransposon gag domain-containing protein</fullName>
    </recommendedName>
</protein>
<keyword evidence="3" id="KW-1185">Reference proteome</keyword>
<evidence type="ECO:0000313" key="2">
    <source>
        <dbReference type="EMBL" id="KAI5438344.1"/>
    </source>
</evidence>
<proteinExistence type="predicted"/>
<sequence>MPARCVANTSRLGEKRNQHSLARRAISELPTSIPVAKPLKLAGAKVEAWASPSEGFVRLANMPVGKGYFSGRSLRFMRGQIPVDELLFDPEIERTARRLNSKTRRRGQQARQRQEQGESSSTTHPPPFIPIMEPPPPPISTPCVNSPRNTAQFANHTGRQAEMKKGTLNLLYGSPFTGMDHEDPFAFLTKFYEIALAAGVDQAQELPLFRRLFPHALLGKAKDWYLDQTPAVMTDWNVLEEKFIERFFSHNRAWI</sequence>
<comment type="caution">
    <text evidence="2">The sequence shown here is derived from an EMBL/GenBank/DDBJ whole genome shotgun (WGS) entry which is preliminary data.</text>
</comment>
<reference evidence="2 3" key="1">
    <citation type="journal article" date="2022" name="Nat. Genet.">
        <title>Improved pea reference genome and pan-genome highlight genomic features and evolutionary characteristics.</title>
        <authorList>
            <person name="Yang T."/>
            <person name="Liu R."/>
            <person name="Luo Y."/>
            <person name="Hu S."/>
            <person name="Wang D."/>
            <person name="Wang C."/>
            <person name="Pandey M.K."/>
            <person name="Ge S."/>
            <person name="Xu Q."/>
            <person name="Li N."/>
            <person name="Li G."/>
            <person name="Huang Y."/>
            <person name="Saxena R.K."/>
            <person name="Ji Y."/>
            <person name="Li M."/>
            <person name="Yan X."/>
            <person name="He Y."/>
            <person name="Liu Y."/>
            <person name="Wang X."/>
            <person name="Xiang C."/>
            <person name="Varshney R.K."/>
            <person name="Ding H."/>
            <person name="Gao S."/>
            <person name="Zong X."/>
        </authorList>
    </citation>
    <scope>NUCLEOTIDE SEQUENCE [LARGE SCALE GENOMIC DNA]</scope>
    <source>
        <strain evidence="2 3">cv. Zhongwan 6</strain>
    </source>
</reference>
<dbReference type="AlphaFoldDB" id="A0A9D4YFW1"/>
<evidence type="ECO:0000256" key="1">
    <source>
        <dbReference type="SAM" id="MobiDB-lite"/>
    </source>
</evidence>
<dbReference type="PANTHER" id="PTHR33223:SF6">
    <property type="entry name" value="CCHC-TYPE DOMAIN-CONTAINING PROTEIN"/>
    <property type="match status" value="1"/>
</dbReference>
<evidence type="ECO:0000313" key="3">
    <source>
        <dbReference type="Proteomes" id="UP001058974"/>
    </source>
</evidence>
<evidence type="ECO:0008006" key="4">
    <source>
        <dbReference type="Google" id="ProtNLM"/>
    </source>
</evidence>
<gene>
    <name evidence="2" type="ORF">KIW84_024180</name>
</gene>
<feature type="compositionally biased region" description="Basic residues" evidence="1">
    <location>
        <begin position="97"/>
        <end position="108"/>
    </location>
</feature>